<gene>
    <name evidence="2" type="ORF">DI565_17020</name>
</gene>
<protein>
    <recommendedName>
        <fullName evidence="4">Prepilin-type N-terminal cleavage/methylation domain-containing protein</fullName>
    </recommendedName>
</protein>
<evidence type="ECO:0000256" key="1">
    <source>
        <dbReference type="SAM" id="Phobius"/>
    </source>
</evidence>
<keyword evidence="1" id="KW-0472">Membrane</keyword>
<evidence type="ECO:0000313" key="3">
    <source>
        <dbReference type="Proteomes" id="UP000249577"/>
    </source>
</evidence>
<proteinExistence type="predicted"/>
<comment type="caution">
    <text evidence="2">The sequence shown here is derived from an EMBL/GenBank/DDBJ whole genome shotgun (WGS) entry which is preliminary data.</text>
</comment>
<sequence length="220" mass="24071">MTARRLQGRDGFSLVDVLVALAVAGLVVTAGATLTSMIQHVESRARAANTARENVVAADRLLRAIVDGAVPDLSEDLERPEVWTSERATFMTVGPQMLAFDRPRPMTLSVEKGGGGARLLVRWRDPESGRQREEEVVSGAKALGLSYFGSERGGTGVWRPLWPQGTRLPLGVLLRIDMPELGSSIDIVVRTYSRMPEACAMLPHEPRCQDERPVARTVQE</sequence>
<feature type="transmembrane region" description="Helical" evidence="1">
    <location>
        <begin position="12"/>
        <end position="34"/>
    </location>
</feature>
<accession>A0A2W5K8M1</accession>
<keyword evidence="1" id="KW-1133">Transmembrane helix</keyword>
<evidence type="ECO:0000313" key="2">
    <source>
        <dbReference type="EMBL" id="PZQ11884.1"/>
    </source>
</evidence>
<dbReference type="EMBL" id="QFPN01000010">
    <property type="protein sequence ID" value="PZQ11884.1"/>
    <property type="molecule type" value="Genomic_DNA"/>
</dbReference>
<evidence type="ECO:0008006" key="4">
    <source>
        <dbReference type="Google" id="ProtNLM"/>
    </source>
</evidence>
<keyword evidence="1" id="KW-0812">Transmembrane</keyword>
<organism evidence="2 3">
    <name type="scientific">Ancylobacter novellus</name>
    <name type="common">Thiobacillus novellus</name>
    <dbReference type="NCBI Taxonomy" id="921"/>
    <lineage>
        <taxon>Bacteria</taxon>
        <taxon>Pseudomonadati</taxon>
        <taxon>Pseudomonadota</taxon>
        <taxon>Alphaproteobacteria</taxon>
        <taxon>Hyphomicrobiales</taxon>
        <taxon>Xanthobacteraceae</taxon>
        <taxon>Ancylobacter</taxon>
    </lineage>
</organism>
<name>A0A2W5K8M1_ANCNO</name>
<dbReference type="AlphaFoldDB" id="A0A2W5K8M1"/>
<dbReference type="Proteomes" id="UP000249577">
    <property type="component" value="Unassembled WGS sequence"/>
</dbReference>
<reference evidence="2 3" key="1">
    <citation type="submission" date="2017-08" db="EMBL/GenBank/DDBJ databases">
        <title>Infants hospitalized years apart are colonized by the same room-sourced microbial strains.</title>
        <authorList>
            <person name="Brooks B."/>
            <person name="Olm M.R."/>
            <person name="Firek B.A."/>
            <person name="Baker R."/>
            <person name="Thomas B.C."/>
            <person name="Morowitz M.J."/>
            <person name="Banfield J.F."/>
        </authorList>
    </citation>
    <scope>NUCLEOTIDE SEQUENCE [LARGE SCALE GENOMIC DNA]</scope>
    <source>
        <strain evidence="2">S2_005_003_R2_43</strain>
    </source>
</reference>